<protein>
    <submittedName>
        <fullName evidence="1">Uncharacterized protein</fullName>
    </submittedName>
</protein>
<reference evidence="1" key="1">
    <citation type="submission" date="2019-08" db="EMBL/GenBank/DDBJ databases">
        <authorList>
            <person name="Kucharzyk K."/>
            <person name="Murdoch R.W."/>
            <person name="Higgins S."/>
            <person name="Loffler F."/>
        </authorList>
    </citation>
    <scope>NUCLEOTIDE SEQUENCE</scope>
</reference>
<dbReference type="AlphaFoldDB" id="A0A645ESC3"/>
<comment type="caution">
    <text evidence="1">The sequence shown here is derived from an EMBL/GenBank/DDBJ whole genome shotgun (WGS) entry which is preliminary data.</text>
</comment>
<evidence type="ECO:0000313" key="1">
    <source>
        <dbReference type="EMBL" id="MPN03423.1"/>
    </source>
</evidence>
<dbReference type="EMBL" id="VSSQ01049343">
    <property type="protein sequence ID" value="MPN03423.1"/>
    <property type="molecule type" value="Genomic_DNA"/>
</dbReference>
<sequence length="112" mass="12365">MRIGPQGFLDNGIAFFVAFDHQGRIDVRQPEHLLQFAVDGLMGSVLFQAAFISARTLPAIRVEDAVADFTRFSGFAGPQFPIFDDARADARVDAQADDTVRTGSESIFTERR</sequence>
<accession>A0A645ESC3</accession>
<gene>
    <name evidence="1" type="ORF">SDC9_150653</name>
</gene>
<organism evidence="1">
    <name type="scientific">bioreactor metagenome</name>
    <dbReference type="NCBI Taxonomy" id="1076179"/>
    <lineage>
        <taxon>unclassified sequences</taxon>
        <taxon>metagenomes</taxon>
        <taxon>ecological metagenomes</taxon>
    </lineage>
</organism>
<name>A0A645ESC3_9ZZZZ</name>
<proteinExistence type="predicted"/>